<dbReference type="Pfam" id="PF22381">
    <property type="entry name" value="Staph_reg_Sar_Rot"/>
    <property type="match status" value="1"/>
</dbReference>
<dbReference type="GO" id="GO:0005737">
    <property type="term" value="C:cytoplasm"/>
    <property type="evidence" value="ECO:0007669"/>
    <property type="project" value="UniProtKB-SubCell"/>
</dbReference>
<dbReference type="GO" id="GO:0003700">
    <property type="term" value="F:DNA-binding transcription factor activity"/>
    <property type="evidence" value="ECO:0007669"/>
    <property type="project" value="InterPro"/>
</dbReference>
<dbReference type="PANTHER" id="PTHR42756">
    <property type="entry name" value="TRANSCRIPTIONAL REGULATOR, MARR"/>
    <property type="match status" value="1"/>
</dbReference>
<dbReference type="InterPro" id="IPR000835">
    <property type="entry name" value="HTH_MarR-typ"/>
</dbReference>
<keyword evidence="3" id="KW-0238">DNA-binding</keyword>
<dbReference type="Proteomes" id="UP000461585">
    <property type="component" value="Unassembled WGS sequence"/>
</dbReference>
<dbReference type="InterPro" id="IPR036390">
    <property type="entry name" value="WH_DNA-bd_sf"/>
</dbReference>
<keyword evidence="4" id="KW-0804">Transcription</keyword>
<dbReference type="InterPro" id="IPR055166">
    <property type="entry name" value="Transc_reg_Sar_Rot_HTH"/>
</dbReference>
<comment type="caution">
    <text evidence="9">The sequence shown here is derived from an EMBL/GenBank/DDBJ whole genome shotgun (WGS) entry which is preliminary data.</text>
</comment>
<keyword evidence="2" id="KW-0805">Transcription regulation</keyword>
<evidence type="ECO:0000256" key="1">
    <source>
        <dbReference type="ARBA" id="ARBA00004496"/>
    </source>
</evidence>
<evidence type="ECO:0000259" key="8">
    <source>
        <dbReference type="PROSITE" id="PS50995"/>
    </source>
</evidence>
<reference evidence="9 10" key="1">
    <citation type="submission" date="2020-01" db="EMBL/GenBank/DDBJ databases">
        <title>Anaeroalcalibacter tamaniensis gen. nov., sp. nov., moderately halophilic strictly anaerobic fermenter bacterium from mud volcano of Taman peninsula.</title>
        <authorList>
            <person name="Frolova A."/>
            <person name="Merkel A.Y."/>
            <person name="Slobodkin A.I."/>
        </authorList>
    </citation>
    <scope>NUCLEOTIDE SEQUENCE [LARGE SCALE GENOMIC DNA]</scope>
    <source>
        <strain evidence="9 10">F-3ap</strain>
    </source>
</reference>
<keyword evidence="10" id="KW-1185">Reference proteome</keyword>
<organism evidence="9 10">
    <name type="scientific">Anaerotalea alkaliphila</name>
    <dbReference type="NCBI Taxonomy" id="2662126"/>
    <lineage>
        <taxon>Bacteria</taxon>
        <taxon>Bacillati</taxon>
        <taxon>Bacillota</taxon>
        <taxon>Clostridia</taxon>
        <taxon>Eubacteriales</taxon>
        <taxon>Anaerotalea</taxon>
    </lineage>
</organism>
<dbReference type="InterPro" id="IPR036388">
    <property type="entry name" value="WH-like_DNA-bd_sf"/>
</dbReference>
<dbReference type="AlphaFoldDB" id="A0A7X5HW36"/>
<comment type="subcellular location">
    <subcellularLocation>
        <location evidence="1">Cytoplasm</location>
    </subcellularLocation>
</comment>
<proteinExistence type="inferred from homology"/>
<dbReference type="PANTHER" id="PTHR42756:SF1">
    <property type="entry name" value="TRANSCRIPTIONAL REPRESSOR OF EMRAB OPERON"/>
    <property type="match status" value="1"/>
</dbReference>
<feature type="domain" description="HTH marR-type" evidence="8">
    <location>
        <begin position="1"/>
        <end position="140"/>
    </location>
</feature>
<dbReference type="PROSITE" id="PS50995">
    <property type="entry name" value="HTH_MARR_2"/>
    <property type="match status" value="1"/>
</dbReference>
<dbReference type="PRINTS" id="PR00598">
    <property type="entry name" value="HTHMARR"/>
</dbReference>
<dbReference type="EMBL" id="JAAEEH010000019">
    <property type="protein sequence ID" value="NDL67722.1"/>
    <property type="molecule type" value="Genomic_DNA"/>
</dbReference>
<dbReference type="GO" id="GO:0003677">
    <property type="term" value="F:DNA binding"/>
    <property type="evidence" value="ECO:0007669"/>
    <property type="project" value="UniProtKB-KW"/>
</dbReference>
<protein>
    <recommendedName>
        <fullName evidence="6">HTH-type transcriptional regulator SarZ</fullName>
    </recommendedName>
    <alternativeName>
        <fullName evidence="7">Staphylococcal accessory regulator Z</fullName>
    </alternativeName>
</protein>
<evidence type="ECO:0000256" key="3">
    <source>
        <dbReference type="ARBA" id="ARBA00023125"/>
    </source>
</evidence>
<evidence type="ECO:0000313" key="9">
    <source>
        <dbReference type="EMBL" id="NDL67722.1"/>
    </source>
</evidence>
<gene>
    <name evidence="9" type="ORF">GXN74_08190</name>
</gene>
<sequence>MSDLYESLNGLLVRLFNHIMTIEEKALIIDAFKDISITDMHVIEAIGYDTARNMSAIAQDLDVTVGTLTIAINNLVKKEYVRRVRSAKDKRVVLVSLLPKGQAAYLHHMEFHKEMVDNIIKMLKPEEAEVLNSALHQLERYFDATYKAAQRTSGK</sequence>
<evidence type="ECO:0000256" key="7">
    <source>
        <dbReference type="ARBA" id="ARBA00047207"/>
    </source>
</evidence>
<dbReference type="SMART" id="SM00347">
    <property type="entry name" value="HTH_MARR"/>
    <property type="match status" value="1"/>
</dbReference>
<evidence type="ECO:0000256" key="2">
    <source>
        <dbReference type="ARBA" id="ARBA00023015"/>
    </source>
</evidence>
<comment type="similarity">
    <text evidence="5">Belongs to the SarZ family.</text>
</comment>
<name>A0A7X5HW36_9FIRM</name>
<evidence type="ECO:0000256" key="6">
    <source>
        <dbReference type="ARBA" id="ARBA00047188"/>
    </source>
</evidence>
<accession>A0A7X5HW36</accession>
<evidence type="ECO:0000313" key="10">
    <source>
        <dbReference type="Proteomes" id="UP000461585"/>
    </source>
</evidence>
<dbReference type="Gene3D" id="1.10.10.10">
    <property type="entry name" value="Winged helix-like DNA-binding domain superfamily/Winged helix DNA-binding domain"/>
    <property type="match status" value="1"/>
</dbReference>
<evidence type="ECO:0000256" key="4">
    <source>
        <dbReference type="ARBA" id="ARBA00023163"/>
    </source>
</evidence>
<evidence type="ECO:0000256" key="5">
    <source>
        <dbReference type="ARBA" id="ARBA00046337"/>
    </source>
</evidence>
<dbReference type="SUPFAM" id="SSF46785">
    <property type="entry name" value="Winged helix' DNA-binding domain"/>
    <property type="match status" value="1"/>
</dbReference>